<feature type="non-terminal residue" evidence="4">
    <location>
        <position position="143"/>
    </location>
</feature>
<sequence length="143" mass="16695">MKRVLAKFIKFSAAFALLCFVAFLVLDFAYPLDTKALKRENSFILFDKNGQIIALRPSSDEIWRFEAKNIPQTLKDSVLLFEDKFFYYHIGVNPFAMIRATAHNLTHKNRIGASTITMQVARMMKREERTYANKFKEIFTTLQ</sequence>
<name>M3JDX2_9BACT</name>
<dbReference type="Pfam" id="PF00912">
    <property type="entry name" value="Transgly"/>
    <property type="match status" value="1"/>
</dbReference>
<accession>M3JDX2</accession>
<proteinExistence type="predicted"/>
<dbReference type="GO" id="GO:0030288">
    <property type="term" value="C:outer membrane-bounded periplasmic space"/>
    <property type="evidence" value="ECO:0007669"/>
    <property type="project" value="TreeGrafter"/>
</dbReference>
<dbReference type="InterPro" id="IPR050396">
    <property type="entry name" value="Glycosyltr_51/Transpeptidase"/>
</dbReference>
<keyword evidence="2" id="KW-0808">Transferase</keyword>
<dbReference type="SUPFAM" id="SSF53955">
    <property type="entry name" value="Lysozyme-like"/>
    <property type="match status" value="1"/>
</dbReference>
<dbReference type="STRING" id="1073353.H740_04128"/>
<dbReference type="InterPro" id="IPR023346">
    <property type="entry name" value="Lysozyme-like_dom_sf"/>
</dbReference>
<protein>
    <submittedName>
        <fullName evidence="4">Peptidyl-prolyl cis-trans isomerase</fullName>
    </submittedName>
</protein>
<dbReference type="EMBL" id="AOTD01000106">
    <property type="protein sequence ID" value="EMG30892.1"/>
    <property type="molecule type" value="Genomic_DNA"/>
</dbReference>
<organism evidence="4 5">
    <name type="scientific">Campylobacter showae CC57C</name>
    <dbReference type="NCBI Taxonomy" id="1073353"/>
    <lineage>
        <taxon>Bacteria</taxon>
        <taxon>Pseudomonadati</taxon>
        <taxon>Campylobacterota</taxon>
        <taxon>Epsilonproteobacteria</taxon>
        <taxon>Campylobacterales</taxon>
        <taxon>Campylobacteraceae</taxon>
        <taxon>Campylobacter</taxon>
    </lineage>
</organism>
<evidence type="ECO:0000313" key="4">
    <source>
        <dbReference type="EMBL" id="EMG30892.1"/>
    </source>
</evidence>
<dbReference type="Gene3D" id="1.10.3810.10">
    <property type="entry name" value="Biosynthetic peptidoglycan transglycosylase-like"/>
    <property type="match status" value="1"/>
</dbReference>
<feature type="domain" description="Glycosyl transferase family 51" evidence="3">
    <location>
        <begin position="65"/>
        <end position="143"/>
    </location>
</feature>
<comment type="caution">
    <text evidence="4">The sequence shown here is derived from an EMBL/GenBank/DDBJ whole genome shotgun (WGS) entry which is preliminary data.</text>
</comment>
<reference evidence="4 5" key="1">
    <citation type="submission" date="2013-02" db="EMBL/GenBank/DDBJ databases">
        <title>Co-occurrence of anaerobic bacteria in colorectal carcinomas.</title>
        <authorList>
            <person name="Holt R.A."/>
            <person name="Warren R.L."/>
            <person name="Allen-Vercoe E."/>
            <person name="Pleasance S."/>
            <person name="Freeman D.J."/>
            <person name="Watson P."/>
            <person name="Moore R."/>
            <person name="Cochrane K."/>
        </authorList>
    </citation>
    <scope>NUCLEOTIDE SEQUENCE [LARGE SCALE GENOMIC DNA]</scope>
    <source>
        <strain evidence="4 5">CC57C</strain>
    </source>
</reference>
<dbReference type="GO" id="GO:0016853">
    <property type="term" value="F:isomerase activity"/>
    <property type="evidence" value="ECO:0007669"/>
    <property type="project" value="UniProtKB-KW"/>
</dbReference>
<dbReference type="GO" id="GO:0009252">
    <property type="term" value="P:peptidoglycan biosynthetic process"/>
    <property type="evidence" value="ECO:0007669"/>
    <property type="project" value="TreeGrafter"/>
</dbReference>
<evidence type="ECO:0000256" key="2">
    <source>
        <dbReference type="ARBA" id="ARBA00022679"/>
    </source>
</evidence>
<comment type="pathway">
    <text evidence="1">Cell wall biogenesis; peptidoglycan biosynthesis.</text>
</comment>
<dbReference type="Proteomes" id="UP000011782">
    <property type="component" value="Unassembled WGS sequence"/>
</dbReference>
<evidence type="ECO:0000259" key="3">
    <source>
        <dbReference type="Pfam" id="PF00912"/>
    </source>
</evidence>
<evidence type="ECO:0000313" key="5">
    <source>
        <dbReference type="Proteomes" id="UP000011782"/>
    </source>
</evidence>
<keyword evidence="4" id="KW-0413">Isomerase</keyword>
<dbReference type="AlphaFoldDB" id="M3JDX2"/>
<dbReference type="InterPro" id="IPR036950">
    <property type="entry name" value="PBP_transglycosylase"/>
</dbReference>
<dbReference type="RefSeq" id="WP_002951589.1">
    <property type="nucleotide sequence ID" value="NZ_AOTD01000106.1"/>
</dbReference>
<gene>
    <name evidence="4" type="ORF">H740_04128</name>
</gene>
<dbReference type="InterPro" id="IPR001264">
    <property type="entry name" value="Glyco_trans_51"/>
</dbReference>
<dbReference type="PANTHER" id="PTHR32282">
    <property type="entry name" value="BINDING PROTEIN TRANSPEPTIDASE, PUTATIVE-RELATED"/>
    <property type="match status" value="1"/>
</dbReference>
<evidence type="ECO:0000256" key="1">
    <source>
        <dbReference type="ARBA" id="ARBA00004752"/>
    </source>
</evidence>
<dbReference type="PANTHER" id="PTHR32282:SF15">
    <property type="entry name" value="PENICILLIN-BINDING PROTEIN 1C"/>
    <property type="match status" value="1"/>
</dbReference>
<dbReference type="GO" id="GO:0008955">
    <property type="term" value="F:peptidoglycan glycosyltransferase activity"/>
    <property type="evidence" value="ECO:0007669"/>
    <property type="project" value="TreeGrafter"/>
</dbReference>